<dbReference type="SFLD" id="SFLDG01063">
    <property type="entry name" value="activating_enzymes__group_1"/>
    <property type="match status" value="1"/>
</dbReference>
<dbReference type="SFLD" id="SFLDF00299">
    <property type="entry name" value="anaerobic_ribonucleoside-triph"/>
    <property type="match status" value="1"/>
</dbReference>
<keyword evidence="3" id="KW-0408">Iron</keyword>
<evidence type="ECO:0000256" key="1">
    <source>
        <dbReference type="ARBA" id="ARBA00022691"/>
    </source>
</evidence>
<evidence type="ECO:0000256" key="4">
    <source>
        <dbReference type="ARBA" id="ARBA00023014"/>
    </source>
</evidence>
<name>A0A8S5SWS4_9CAUD</name>
<dbReference type="SUPFAM" id="SSF102114">
    <property type="entry name" value="Radical SAM enzymes"/>
    <property type="match status" value="1"/>
</dbReference>
<dbReference type="GO" id="GO:0046872">
    <property type="term" value="F:metal ion binding"/>
    <property type="evidence" value="ECO:0007669"/>
    <property type="project" value="UniProtKB-KW"/>
</dbReference>
<reference evidence="5" key="1">
    <citation type="journal article" date="2021" name="Proc. Natl. Acad. Sci. U.S.A.">
        <title>A Catalog of Tens of Thousands of Viruses from Human Metagenomes Reveals Hidden Associations with Chronic Diseases.</title>
        <authorList>
            <person name="Tisza M.J."/>
            <person name="Buck C.B."/>
        </authorList>
    </citation>
    <scope>NUCLEOTIDE SEQUENCE</scope>
    <source>
        <strain evidence="5">CtZHD14</strain>
    </source>
</reference>
<dbReference type="SFLD" id="SFLDG01066">
    <property type="entry name" value="organic_radical-activating_enz"/>
    <property type="match status" value="1"/>
</dbReference>
<dbReference type="InterPro" id="IPR007197">
    <property type="entry name" value="rSAM"/>
</dbReference>
<dbReference type="PIRSF" id="PIRSF000368">
    <property type="entry name" value="NrdG"/>
    <property type="match status" value="1"/>
</dbReference>
<dbReference type="InterPro" id="IPR012837">
    <property type="entry name" value="NrdG"/>
</dbReference>
<protein>
    <submittedName>
        <fullName evidence="5">Anaerobic ribonucleoside-triphosphate reductase activating protein</fullName>
    </submittedName>
</protein>
<dbReference type="EMBL" id="BK032687">
    <property type="protein sequence ID" value="DAF55143.1"/>
    <property type="molecule type" value="Genomic_DNA"/>
</dbReference>
<dbReference type="InterPro" id="IPR013785">
    <property type="entry name" value="Aldolase_TIM"/>
</dbReference>
<dbReference type="Gene3D" id="3.20.20.70">
    <property type="entry name" value="Aldolase class I"/>
    <property type="match status" value="1"/>
</dbReference>
<keyword evidence="4" id="KW-0411">Iron-sulfur</keyword>
<dbReference type="InterPro" id="IPR058240">
    <property type="entry name" value="rSAM_sf"/>
</dbReference>
<evidence type="ECO:0000256" key="2">
    <source>
        <dbReference type="ARBA" id="ARBA00022723"/>
    </source>
</evidence>
<dbReference type="Pfam" id="PF13353">
    <property type="entry name" value="Fer4_12"/>
    <property type="match status" value="1"/>
</dbReference>
<sequence length="183" mass="21011">MRYASIDKCECTNGPDWGVSLFTRGCVFKPHCSGCHNPEQWKLDGGKKYTQETEEKILSLIDKSYIKRFSILGGEPLLERNLSDLAELTGLIPADKDIWLYTGYTLEELKERCAAEGNKCSNLFMILNNVNCIVDGRFEQDKRNITLAFRGSSNQRIWHRVKQDFFDFPQFEDVTASFDAGKY</sequence>
<dbReference type="NCBIfam" id="TIGR02491">
    <property type="entry name" value="NrdG"/>
    <property type="match status" value="1"/>
</dbReference>
<keyword evidence="1" id="KW-0949">S-adenosyl-L-methionine</keyword>
<proteinExistence type="predicted"/>
<dbReference type="GO" id="GO:0043365">
    <property type="term" value="F:[formate-C-acetyltransferase]-activating enzyme activity"/>
    <property type="evidence" value="ECO:0007669"/>
    <property type="project" value="InterPro"/>
</dbReference>
<dbReference type="SFLD" id="SFLDS00029">
    <property type="entry name" value="Radical_SAM"/>
    <property type="match status" value="1"/>
</dbReference>
<accession>A0A8S5SWS4</accession>
<evidence type="ECO:0000313" key="5">
    <source>
        <dbReference type="EMBL" id="DAF55143.1"/>
    </source>
</evidence>
<dbReference type="GO" id="GO:0051539">
    <property type="term" value="F:4 iron, 4 sulfur cluster binding"/>
    <property type="evidence" value="ECO:0007669"/>
    <property type="project" value="InterPro"/>
</dbReference>
<keyword evidence="2" id="KW-0479">Metal-binding</keyword>
<organism evidence="5">
    <name type="scientific">Siphoviridae sp. ctZHD14</name>
    <dbReference type="NCBI Taxonomy" id="2827891"/>
    <lineage>
        <taxon>Viruses</taxon>
        <taxon>Duplodnaviria</taxon>
        <taxon>Heunggongvirae</taxon>
        <taxon>Uroviricota</taxon>
        <taxon>Caudoviricetes</taxon>
    </lineage>
</organism>
<evidence type="ECO:0000256" key="3">
    <source>
        <dbReference type="ARBA" id="ARBA00023004"/>
    </source>
</evidence>